<evidence type="ECO:0000313" key="2">
    <source>
        <dbReference type="EMBL" id="SKA48467.1"/>
    </source>
</evidence>
<accession>A0A1T4U714</accession>
<sequence length="83" mass="9392">MKKYFLLFALSCISYTANATEITQPKPTKLNSLSVYSTNHINNKKIILNTTNQAIIPNFSRCTVSIHQERHSATVNNNFNSCQ</sequence>
<protein>
    <submittedName>
        <fullName evidence="2">Uncharacterized protein</fullName>
    </submittedName>
</protein>
<dbReference type="AlphaFoldDB" id="A0A1T4U714"/>
<gene>
    <name evidence="2" type="ORF">CZ814_02788</name>
</gene>
<feature type="signal peptide" evidence="1">
    <location>
        <begin position="1"/>
        <end position="19"/>
    </location>
</feature>
<keyword evidence="1" id="KW-0732">Signal</keyword>
<organism evidence="2 3">
    <name type="scientific">Photobacterium toruni</name>
    <dbReference type="NCBI Taxonomy" id="1935446"/>
    <lineage>
        <taxon>Bacteria</taxon>
        <taxon>Pseudomonadati</taxon>
        <taxon>Pseudomonadota</taxon>
        <taxon>Gammaproteobacteria</taxon>
        <taxon>Vibrionales</taxon>
        <taxon>Vibrionaceae</taxon>
        <taxon>Photobacterium</taxon>
    </lineage>
</organism>
<dbReference type="EMBL" id="FUWP01000017">
    <property type="protein sequence ID" value="SKA48467.1"/>
    <property type="molecule type" value="Genomic_DNA"/>
</dbReference>
<reference evidence="2 3" key="1">
    <citation type="submission" date="2017-02" db="EMBL/GenBank/DDBJ databases">
        <authorList>
            <person name="Peterson S.W."/>
        </authorList>
    </citation>
    <scope>NUCLEOTIDE SEQUENCE [LARGE SCALE GENOMIC DNA]</scope>
    <source>
        <strain evidence="2 3">CECT 9189</strain>
    </source>
</reference>
<feature type="chain" id="PRO_5013160019" evidence="1">
    <location>
        <begin position="20"/>
        <end position="83"/>
    </location>
</feature>
<evidence type="ECO:0000256" key="1">
    <source>
        <dbReference type="SAM" id="SignalP"/>
    </source>
</evidence>
<proteinExistence type="predicted"/>
<evidence type="ECO:0000313" key="3">
    <source>
        <dbReference type="Proteomes" id="UP000191116"/>
    </source>
</evidence>
<dbReference type="Proteomes" id="UP000191116">
    <property type="component" value="Unassembled WGS sequence"/>
</dbReference>
<name>A0A1T4U714_9GAMM</name>